<evidence type="ECO:0000256" key="1">
    <source>
        <dbReference type="RuleBase" id="RU003513"/>
    </source>
</evidence>
<feature type="domain" description="UDP-N-acetylglucosamine 2-epimerase" evidence="3">
    <location>
        <begin position="97"/>
        <end position="340"/>
    </location>
</feature>
<evidence type="ECO:0000259" key="3">
    <source>
        <dbReference type="Pfam" id="PF02350"/>
    </source>
</evidence>
<dbReference type="STRING" id="1802532.A2210_00530"/>
<gene>
    <name evidence="4" type="ORF">A2210_00530</name>
</gene>
<accession>A0A1F8CKK5</accession>
<reference evidence="4 5" key="1">
    <citation type="journal article" date="2016" name="Nat. Commun.">
        <title>Thousands of microbial genomes shed light on interconnected biogeochemical processes in an aquifer system.</title>
        <authorList>
            <person name="Anantharaman K."/>
            <person name="Brown C.T."/>
            <person name="Hug L.A."/>
            <person name="Sharon I."/>
            <person name="Castelle C.J."/>
            <person name="Probst A.J."/>
            <person name="Thomas B.C."/>
            <person name="Singh A."/>
            <person name="Wilkins M.J."/>
            <person name="Karaoz U."/>
            <person name="Brodie E.L."/>
            <person name="Williams K.H."/>
            <person name="Hubbard S.S."/>
            <person name="Banfield J.F."/>
        </authorList>
    </citation>
    <scope>NUCLEOTIDE SEQUENCE [LARGE SCALE GENOMIC DNA]</scope>
</reference>
<keyword evidence="2" id="KW-1133">Transmembrane helix</keyword>
<evidence type="ECO:0000313" key="5">
    <source>
        <dbReference type="Proteomes" id="UP000177855"/>
    </source>
</evidence>
<dbReference type="Pfam" id="PF02350">
    <property type="entry name" value="Epimerase_2"/>
    <property type="match status" value="1"/>
</dbReference>
<sequence>MKKRIYFFIGTTAELIKLAPIIREFKKREIDFKVITSGQTHVLFDNLTGYTGKVIPDIKFEEKTPRSSLLLFGWWLIRTFLSALISLRKEFKGLNKKNSYFIIHGDTVSSLMGAFIAYVYGLRIVHVESGLRSFNFLEPFPEEICRYIIIHLADVLFAPTQWAFENLKGLSGIKINTSQNTLIETCQWALRARKLPRIIKKHKKYYILTMHRQEHVIFKKSWTVATIKYVIRNAPKSFNCILVAHHLARSFFGNSEPIGQMWKRVEVTKTLPYIDFMKLMENAEFIATDGCTNQEEAYYMGVPLLALRNHTERIEGLGENIVISKSKKTVIKNFLKNYKKYKRKAVNYKTRPSKIIVDFLTSNSTL</sequence>
<evidence type="ECO:0000313" key="4">
    <source>
        <dbReference type="EMBL" id="OGM76860.1"/>
    </source>
</evidence>
<dbReference type="InterPro" id="IPR003331">
    <property type="entry name" value="UDP_GlcNAc_Epimerase_2_dom"/>
</dbReference>
<dbReference type="AlphaFoldDB" id="A0A1F8CKK5"/>
<dbReference type="InterPro" id="IPR029767">
    <property type="entry name" value="WecB-like"/>
</dbReference>
<dbReference type="Gene3D" id="3.40.50.2000">
    <property type="entry name" value="Glycogen Phosphorylase B"/>
    <property type="match status" value="2"/>
</dbReference>
<proteinExistence type="inferred from homology"/>
<dbReference type="EMBL" id="MGHS01000017">
    <property type="protein sequence ID" value="OGM76860.1"/>
    <property type="molecule type" value="Genomic_DNA"/>
</dbReference>
<dbReference type="GO" id="GO:0016853">
    <property type="term" value="F:isomerase activity"/>
    <property type="evidence" value="ECO:0007669"/>
    <property type="project" value="UniProtKB-KW"/>
</dbReference>
<dbReference type="PANTHER" id="PTHR43174:SF1">
    <property type="entry name" value="UDP-N-ACETYLGLUCOSAMINE 2-EPIMERASE"/>
    <property type="match status" value="1"/>
</dbReference>
<keyword evidence="2" id="KW-0472">Membrane</keyword>
<comment type="caution">
    <text evidence="4">The sequence shown here is derived from an EMBL/GenBank/DDBJ whole genome shotgun (WGS) entry which is preliminary data.</text>
</comment>
<comment type="similarity">
    <text evidence="1">Belongs to the UDP-N-acetylglucosamine 2-epimerase family.</text>
</comment>
<dbReference type="Proteomes" id="UP000177855">
    <property type="component" value="Unassembled WGS sequence"/>
</dbReference>
<protein>
    <recommendedName>
        <fullName evidence="3">UDP-N-acetylglucosamine 2-epimerase domain-containing protein</fullName>
    </recommendedName>
</protein>
<dbReference type="PANTHER" id="PTHR43174">
    <property type="entry name" value="UDP-N-ACETYLGLUCOSAMINE 2-EPIMERASE"/>
    <property type="match status" value="1"/>
</dbReference>
<feature type="transmembrane region" description="Helical" evidence="2">
    <location>
        <begin position="99"/>
        <end position="122"/>
    </location>
</feature>
<keyword evidence="1" id="KW-0413">Isomerase</keyword>
<keyword evidence="2" id="KW-0812">Transmembrane</keyword>
<evidence type="ECO:0000256" key="2">
    <source>
        <dbReference type="SAM" id="Phobius"/>
    </source>
</evidence>
<dbReference type="SUPFAM" id="SSF53756">
    <property type="entry name" value="UDP-Glycosyltransferase/glycogen phosphorylase"/>
    <property type="match status" value="1"/>
</dbReference>
<organism evidence="4 5">
    <name type="scientific">Candidatus Woesebacteria bacterium RIFOXYA1_FULL_40_18</name>
    <dbReference type="NCBI Taxonomy" id="1802532"/>
    <lineage>
        <taxon>Bacteria</taxon>
        <taxon>Candidatus Woeseibacteriota</taxon>
    </lineage>
</organism>
<feature type="transmembrane region" description="Helical" evidence="2">
    <location>
        <begin position="69"/>
        <end position="87"/>
    </location>
</feature>
<name>A0A1F8CKK5_9BACT</name>